<evidence type="ECO:0000256" key="1">
    <source>
        <dbReference type="PROSITE-ProRule" id="PRU00175"/>
    </source>
</evidence>
<dbReference type="InterPro" id="IPR035979">
    <property type="entry name" value="RBD_domain_sf"/>
</dbReference>
<dbReference type="OrthoDB" id="1923159at2759"/>
<keyword evidence="1" id="KW-0863">Zinc-finger</keyword>
<keyword evidence="2" id="KW-0694">RNA-binding</keyword>
<feature type="domain" description="RING-type" evidence="4">
    <location>
        <begin position="62"/>
        <end position="110"/>
    </location>
</feature>
<evidence type="ECO:0000259" key="4">
    <source>
        <dbReference type="PROSITE" id="PS50089"/>
    </source>
</evidence>
<dbReference type="InterPro" id="IPR000504">
    <property type="entry name" value="RRM_dom"/>
</dbReference>
<evidence type="ECO:0000256" key="3">
    <source>
        <dbReference type="SAM" id="MobiDB-lite"/>
    </source>
</evidence>
<dbReference type="InterPro" id="IPR039515">
    <property type="entry name" value="NOT4_mRING-HC-C4C4"/>
</dbReference>
<dbReference type="GO" id="GO:0016567">
    <property type="term" value="P:protein ubiquitination"/>
    <property type="evidence" value="ECO:0007669"/>
    <property type="project" value="TreeGrafter"/>
</dbReference>
<evidence type="ECO:0000313" key="7">
    <source>
        <dbReference type="Proteomes" id="UP000824120"/>
    </source>
</evidence>
<dbReference type="InterPro" id="IPR012677">
    <property type="entry name" value="Nucleotide-bd_a/b_plait_sf"/>
</dbReference>
<dbReference type="SUPFAM" id="SSF57850">
    <property type="entry name" value="RING/U-box"/>
    <property type="match status" value="1"/>
</dbReference>
<dbReference type="AlphaFoldDB" id="A0A9J5WTX1"/>
<evidence type="ECO:0000259" key="5">
    <source>
        <dbReference type="PROSITE" id="PS50102"/>
    </source>
</evidence>
<dbReference type="InterPro" id="IPR003954">
    <property type="entry name" value="RRM_euk-type"/>
</dbReference>
<dbReference type="InterPro" id="IPR034261">
    <property type="entry name" value="CNOT4_RRM"/>
</dbReference>
<feature type="domain" description="RRM" evidence="5">
    <location>
        <begin position="160"/>
        <end position="246"/>
    </location>
</feature>
<comment type="caution">
    <text evidence="6">The sequence shown here is derived from an EMBL/GenBank/DDBJ whole genome shotgun (WGS) entry which is preliminary data.</text>
</comment>
<dbReference type="CDD" id="cd12438">
    <property type="entry name" value="RRM_CNOT4"/>
    <property type="match status" value="1"/>
</dbReference>
<dbReference type="PROSITE" id="PS50089">
    <property type="entry name" value="ZF_RING_2"/>
    <property type="match status" value="1"/>
</dbReference>
<name>A0A9J5WTX1_SOLCO</name>
<dbReference type="Gene3D" id="3.30.70.330">
    <property type="match status" value="1"/>
</dbReference>
<dbReference type="PANTHER" id="PTHR12603">
    <property type="entry name" value="CCR4-NOT TRANSCRIPTION COMPLEX RELATED"/>
    <property type="match status" value="1"/>
</dbReference>
<sequence>TPFSLFLSSKPPKSSSVWFSHFLSLSLYRLASHPFSDFALLSLLLLIQFITVTMSDQGEKTCPLCAEEMDMTDQQLRPCKCGYQVCVWCWHHIMEMAEKDEAEGRCPACRSPYNKEKIVGTAANCEKMVSSEKKLTSRKGKSKTADSRKQLSSVRVVQRNLVYIVGLPLSLADEDLLQRKEYFAQYGKVLKVSMSRTAAGAIQQFTNNTCSVYITYSKEEEAVRCIQAVHGFNLDGRPLRACFGTTKYCHAWLRSVPCTNPDCLYLHEIGSQEDSFTKDEVISAYTSYFKGVGFNKLLVPLLVCNGDQGVFYHQPQTITAITALFLQENLLVKLLQMSVPVLHTEYLKFLILSYALQNSATNARSSPPNSSPGRSATLPAGALWGTRALNNQLPPASAPSSNGLPPASAPSSNGLPPASAPSSNGLPPASAPSSNGLLPASAPSSSGPLKQKAEICRPLTCSTVVANNSQVLSLPAEAGKKAIHSKESGISQEKRKIDMLEPVKQSVGADDATYSSEKLDIAIRPASSFMNSQFDITPSLKDTDIHLITSSSATNTFDLPLMSNVPSLPKDPYDATDVEENVCSDFSSFSIDKQQKSHATYEKSRELSPSQTNGKSVISADDVIISRQTSDLRLETQDQGIQDTTPEMEDDLLSFNAQRHRDPEVILEKSHSSSPSISLHSSGQLKGYSSQFANGVGPIRANMQTFDQRVDSVLQPSSIGELPNGYPENPFSCAGKYLGSTDDTYYLSNESKRMHLNRFEGETATADYSTNADRGENNIISNILSMDFDPWNESLASQNLVKLLGETDNQQGSRVSNSRKVQSSNQSRFSFAREEEPVNASTDSRPSLSYIDRSYSHRPLDQDFQNSRSYQLDGSGTRNGFSLFNNQESNGFANNYSHLSSNKQSVSRSQMTAPPGFSAPNRVPPPGFAYEKMEHNFASLSGTHMLDTTSLLRNEYPSIGNVNNGDIEFMDPAILAVGKGRVQNGLNGSSLDISPSFPPQPSGFENEARLQFLMQRSLSLHQNQRYTDNRDNFFNDAYGISSRVVEQTLANNLSPFSQLNLPQGRNSVMSNGQWDGWNGGVPSGNDMGMAELLRNERLGYNKLFNGYEEPKFRMSNSGELYNRTFGI</sequence>
<feature type="region of interest" description="Disordered" evidence="3">
    <location>
        <begin position="391"/>
        <end position="449"/>
    </location>
</feature>
<proteinExistence type="predicted"/>
<dbReference type="PANTHER" id="PTHR12603:SF23">
    <property type="entry name" value="CCR4-NOT TRANSCRIPTION COMPLEX SUBUNIT 4"/>
    <property type="match status" value="1"/>
</dbReference>
<dbReference type="EMBL" id="JACXVP010000011">
    <property type="protein sequence ID" value="KAG5578556.1"/>
    <property type="molecule type" value="Genomic_DNA"/>
</dbReference>
<dbReference type="GO" id="GO:0003723">
    <property type="term" value="F:RNA binding"/>
    <property type="evidence" value="ECO:0007669"/>
    <property type="project" value="UniProtKB-UniRule"/>
</dbReference>
<dbReference type="InterPro" id="IPR001841">
    <property type="entry name" value="Znf_RING"/>
</dbReference>
<evidence type="ECO:0000313" key="6">
    <source>
        <dbReference type="EMBL" id="KAG5578556.1"/>
    </source>
</evidence>
<keyword evidence="1" id="KW-0862">Zinc</keyword>
<dbReference type="PROSITE" id="PS50102">
    <property type="entry name" value="RRM"/>
    <property type="match status" value="1"/>
</dbReference>
<dbReference type="InterPro" id="IPR013083">
    <property type="entry name" value="Znf_RING/FYVE/PHD"/>
</dbReference>
<feature type="compositionally biased region" description="Polar residues" evidence="3">
    <location>
        <begin position="807"/>
        <end position="829"/>
    </location>
</feature>
<dbReference type="SMART" id="SM00360">
    <property type="entry name" value="RRM"/>
    <property type="match status" value="1"/>
</dbReference>
<reference evidence="6 7" key="1">
    <citation type="submission" date="2020-09" db="EMBL/GenBank/DDBJ databases">
        <title>De no assembly of potato wild relative species, Solanum commersonii.</title>
        <authorList>
            <person name="Cho K."/>
        </authorList>
    </citation>
    <scope>NUCLEOTIDE SEQUENCE [LARGE SCALE GENOMIC DNA]</scope>
    <source>
        <strain evidence="6">LZ3.2</strain>
        <tissue evidence="6">Leaf</tissue>
    </source>
</reference>
<dbReference type="Gene3D" id="3.30.40.10">
    <property type="entry name" value="Zinc/RING finger domain, C3HC4 (zinc finger)"/>
    <property type="match status" value="1"/>
</dbReference>
<dbReference type="GO" id="GO:0008270">
    <property type="term" value="F:zinc ion binding"/>
    <property type="evidence" value="ECO:0007669"/>
    <property type="project" value="UniProtKB-KW"/>
</dbReference>
<keyword evidence="7" id="KW-1185">Reference proteome</keyword>
<dbReference type="SMART" id="SM00361">
    <property type="entry name" value="RRM_1"/>
    <property type="match status" value="1"/>
</dbReference>
<dbReference type="CDD" id="cd16618">
    <property type="entry name" value="mRING-HC-C4C4_CNOT4"/>
    <property type="match status" value="1"/>
</dbReference>
<dbReference type="GO" id="GO:0030014">
    <property type="term" value="C:CCR4-NOT complex"/>
    <property type="evidence" value="ECO:0007669"/>
    <property type="project" value="InterPro"/>
</dbReference>
<gene>
    <name evidence="6" type="ORF">H5410_058690</name>
</gene>
<feature type="non-terminal residue" evidence="6">
    <location>
        <position position="1"/>
    </location>
</feature>
<dbReference type="InterPro" id="IPR039780">
    <property type="entry name" value="Mot2"/>
</dbReference>
<keyword evidence="1" id="KW-0479">Metal-binding</keyword>
<dbReference type="SUPFAM" id="SSF54928">
    <property type="entry name" value="RNA-binding domain, RBD"/>
    <property type="match status" value="1"/>
</dbReference>
<dbReference type="Pfam" id="PF14570">
    <property type="entry name" value="zf-RING_4"/>
    <property type="match status" value="1"/>
</dbReference>
<organism evidence="6 7">
    <name type="scientific">Solanum commersonii</name>
    <name type="common">Commerson's wild potato</name>
    <name type="synonym">Commerson's nightshade</name>
    <dbReference type="NCBI Taxonomy" id="4109"/>
    <lineage>
        <taxon>Eukaryota</taxon>
        <taxon>Viridiplantae</taxon>
        <taxon>Streptophyta</taxon>
        <taxon>Embryophyta</taxon>
        <taxon>Tracheophyta</taxon>
        <taxon>Spermatophyta</taxon>
        <taxon>Magnoliopsida</taxon>
        <taxon>eudicotyledons</taxon>
        <taxon>Gunneridae</taxon>
        <taxon>Pentapetalae</taxon>
        <taxon>asterids</taxon>
        <taxon>lamiids</taxon>
        <taxon>Solanales</taxon>
        <taxon>Solanaceae</taxon>
        <taxon>Solanoideae</taxon>
        <taxon>Solaneae</taxon>
        <taxon>Solanum</taxon>
    </lineage>
</organism>
<protein>
    <recommendedName>
        <fullName evidence="8">CCR4-NOT transcription complex subunit 4</fullName>
    </recommendedName>
</protein>
<dbReference type="Proteomes" id="UP000824120">
    <property type="component" value="Chromosome 11"/>
</dbReference>
<dbReference type="FunFam" id="3.30.70.330:FF:000161">
    <property type="entry name" value="RNA binding (RRM/RBD/RNP motifs) family protein"/>
    <property type="match status" value="1"/>
</dbReference>
<evidence type="ECO:0000256" key="2">
    <source>
        <dbReference type="PROSITE-ProRule" id="PRU00176"/>
    </source>
</evidence>
<feature type="region of interest" description="Disordered" evidence="3">
    <location>
        <begin position="807"/>
        <end position="850"/>
    </location>
</feature>
<evidence type="ECO:0008006" key="8">
    <source>
        <dbReference type="Google" id="ProtNLM"/>
    </source>
</evidence>
<feature type="compositionally biased region" description="Low complexity" evidence="3">
    <location>
        <begin position="393"/>
        <end position="449"/>
    </location>
</feature>
<accession>A0A9J5WTX1</accession>
<dbReference type="GO" id="GO:0004842">
    <property type="term" value="F:ubiquitin-protein transferase activity"/>
    <property type="evidence" value="ECO:0007669"/>
    <property type="project" value="InterPro"/>
</dbReference>
<dbReference type="Pfam" id="PF00076">
    <property type="entry name" value="RRM_1"/>
    <property type="match status" value="1"/>
</dbReference>